<evidence type="ECO:0000313" key="6">
    <source>
        <dbReference type="Proteomes" id="UP000482155"/>
    </source>
</evidence>
<dbReference type="RefSeq" id="WP_163967370.1">
    <property type="nucleotide sequence ID" value="NZ_JAAIVB010000070.1"/>
</dbReference>
<feature type="binding site" evidence="3">
    <location>
        <position position="19"/>
    </location>
    <ligand>
        <name>a divalent metal cation</name>
        <dbReference type="ChEBI" id="CHEBI:60240"/>
    </ligand>
</feature>
<dbReference type="Proteomes" id="UP000482155">
    <property type="component" value="Unassembled WGS sequence"/>
</dbReference>
<feature type="domain" description="SMP-30/Gluconolactonase/LRE-like region" evidence="4">
    <location>
        <begin position="19"/>
        <end position="255"/>
    </location>
</feature>
<dbReference type="PANTHER" id="PTHR47572">
    <property type="entry name" value="LIPOPROTEIN-RELATED"/>
    <property type="match status" value="1"/>
</dbReference>
<keyword evidence="3" id="KW-0862">Zinc</keyword>
<comment type="cofactor">
    <cofactor evidence="3">
        <name>Zn(2+)</name>
        <dbReference type="ChEBI" id="CHEBI:29105"/>
    </cofactor>
    <text evidence="3">Binds 1 divalent metal cation per subunit.</text>
</comment>
<feature type="binding site" evidence="3">
    <location>
        <position position="151"/>
    </location>
    <ligand>
        <name>a divalent metal cation</name>
        <dbReference type="ChEBI" id="CHEBI:60240"/>
    </ligand>
</feature>
<dbReference type="SUPFAM" id="SSF63829">
    <property type="entry name" value="Calcium-dependent phosphotriesterase"/>
    <property type="match status" value="1"/>
</dbReference>
<dbReference type="InterPro" id="IPR051262">
    <property type="entry name" value="SMP-30/CGR1_Lactonase"/>
</dbReference>
<evidence type="ECO:0000259" key="4">
    <source>
        <dbReference type="Pfam" id="PF08450"/>
    </source>
</evidence>
<dbReference type="InterPro" id="IPR011042">
    <property type="entry name" value="6-blade_b-propeller_TolB-like"/>
</dbReference>
<keyword evidence="6" id="KW-1185">Reference proteome</keyword>
<dbReference type="Gene3D" id="2.120.10.30">
    <property type="entry name" value="TolB, C-terminal domain"/>
    <property type="match status" value="1"/>
</dbReference>
<comment type="caution">
    <text evidence="5">The sequence shown here is derived from an EMBL/GenBank/DDBJ whole genome shotgun (WGS) entry which is preliminary data.</text>
</comment>
<keyword evidence="1" id="KW-0378">Hydrolase</keyword>
<evidence type="ECO:0000313" key="5">
    <source>
        <dbReference type="EMBL" id="NEX63464.1"/>
    </source>
</evidence>
<organism evidence="5 6">
    <name type="scientific">Noviherbaspirillum galbum</name>
    <dbReference type="NCBI Taxonomy" id="2709383"/>
    <lineage>
        <taxon>Bacteria</taxon>
        <taxon>Pseudomonadati</taxon>
        <taxon>Pseudomonadota</taxon>
        <taxon>Betaproteobacteria</taxon>
        <taxon>Burkholderiales</taxon>
        <taxon>Oxalobacteraceae</taxon>
        <taxon>Noviherbaspirillum</taxon>
    </lineage>
</organism>
<feature type="binding site" evidence="3">
    <location>
        <position position="119"/>
    </location>
    <ligand>
        <name>substrate</name>
    </ligand>
</feature>
<name>A0A6B3SRZ7_9BURK</name>
<dbReference type="InterPro" id="IPR005511">
    <property type="entry name" value="SMP-30"/>
</dbReference>
<feature type="active site" description="Proton donor/acceptor" evidence="2">
    <location>
        <position position="198"/>
    </location>
</feature>
<dbReference type="Pfam" id="PF08450">
    <property type="entry name" value="SGL"/>
    <property type="match status" value="1"/>
</dbReference>
<evidence type="ECO:0000256" key="1">
    <source>
        <dbReference type="ARBA" id="ARBA00022801"/>
    </source>
</evidence>
<dbReference type="AlphaFoldDB" id="A0A6B3SRZ7"/>
<dbReference type="InterPro" id="IPR013658">
    <property type="entry name" value="SGL"/>
</dbReference>
<accession>A0A6B3SRZ7</accession>
<keyword evidence="3" id="KW-0479">Metal-binding</keyword>
<feature type="binding site" evidence="3">
    <location>
        <position position="198"/>
    </location>
    <ligand>
        <name>a divalent metal cation</name>
        <dbReference type="ChEBI" id="CHEBI:60240"/>
    </ligand>
</feature>
<dbReference type="PANTHER" id="PTHR47572:SF4">
    <property type="entry name" value="LACTONASE DRP35"/>
    <property type="match status" value="1"/>
</dbReference>
<dbReference type="GO" id="GO:0016787">
    <property type="term" value="F:hydrolase activity"/>
    <property type="evidence" value="ECO:0007669"/>
    <property type="project" value="UniProtKB-KW"/>
</dbReference>
<proteinExistence type="predicted"/>
<gene>
    <name evidence="5" type="ORF">G3574_20500</name>
</gene>
<dbReference type="PRINTS" id="PR01790">
    <property type="entry name" value="SMP30FAMILY"/>
</dbReference>
<reference evidence="5 6" key="1">
    <citation type="submission" date="2020-02" db="EMBL/GenBank/DDBJ databases">
        <authorList>
            <person name="Kim M.K."/>
        </authorList>
    </citation>
    <scope>NUCLEOTIDE SEQUENCE [LARGE SCALE GENOMIC DNA]</scope>
    <source>
        <strain evidence="5 6">17J57-3</strain>
    </source>
</reference>
<evidence type="ECO:0000256" key="2">
    <source>
        <dbReference type="PIRSR" id="PIRSR605511-1"/>
    </source>
</evidence>
<feature type="binding site" evidence="3">
    <location>
        <position position="101"/>
    </location>
    <ligand>
        <name>substrate</name>
    </ligand>
</feature>
<sequence length="282" mass="30842">MQDIIAERTLIAEGLTIVEGPRWHDGSLWFSDFCLQKVMRVEPDGRLSEVAHVPGQPSGLGWLPDGRLLVVSMHDRRVLRLDAQGLALHADLSALATCHCNDMLVDGQGRAYVGNFGFDMFEKEPERPAEIILVEPDGSARIVASDMRFPNGTVVTRDGRTLVVAETFGKRLSAFDVAPDGTLSNRRVWAAFDEAMPDGICIDAEDAIWVASPPTREYLRVREGGEITHRIAIPGQAIACALGGEDGHTLYLTSGKLPRPLKALAERQGRIESLRVDVPAAR</sequence>
<protein>
    <submittedName>
        <fullName evidence="5">SMP-30/gluconolactonase/LRE family protein</fullName>
    </submittedName>
</protein>
<dbReference type="EMBL" id="JAAIVB010000070">
    <property type="protein sequence ID" value="NEX63464.1"/>
    <property type="molecule type" value="Genomic_DNA"/>
</dbReference>
<evidence type="ECO:0000256" key="3">
    <source>
        <dbReference type="PIRSR" id="PIRSR605511-2"/>
    </source>
</evidence>
<dbReference type="GO" id="GO:0046872">
    <property type="term" value="F:metal ion binding"/>
    <property type="evidence" value="ECO:0007669"/>
    <property type="project" value="UniProtKB-KW"/>
</dbReference>